<dbReference type="SMART" id="SM00858">
    <property type="entry name" value="SAF"/>
    <property type="match status" value="1"/>
</dbReference>
<evidence type="ECO:0000313" key="4">
    <source>
        <dbReference type="Proteomes" id="UP001197247"/>
    </source>
</evidence>
<proteinExistence type="predicted"/>
<dbReference type="EMBL" id="JAHBAY010000027">
    <property type="protein sequence ID" value="MBT0774276.1"/>
    <property type="molecule type" value="Genomic_DNA"/>
</dbReference>
<feature type="chain" id="PRO_5047330361" description="AFP-like domain-containing protein" evidence="1">
    <location>
        <begin position="18"/>
        <end position="189"/>
    </location>
</feature>
<dbReference type="PROSITE" id="PS50844">
    <property type="entry name" value="AFP_LIKE"/>
    <property type="match status" value="1"/>
</dbReference>
<dbReference type="Pfam" id="PF08666">
    <property type="entry name" value="SAF"/>
    <property type="match status" value="1"/>
</dbReference>
<dbReference type="RefSeq" id="WP_214160815.1">
    <property type="nucleotide sequence ID" value="NZ_JAHBAY010000027.1"/>
</dbReference>
<evidence type="ECO:0000256" key="1">
    <source>
        <dbReference type="SAM" id="SignalP"/>
    </source>
</evidence>
<sequence length="189" mass="18517">MATLVLCLIVAAAVAAAIQRAGVKTPVIVVAKRVPESVVITRADLTTVAVAGGVTAIPAEELENVVGRRAASTLEAGALLQPSGLAPKTETDAGQANVGVAVAAGLAPDGLEPGDRVRVLQVPGKGSDTDSLSGPVTLAESALIVAVTQDSTGSGDLVVTVRVPAQSSGDVVLASSWGQVGLVQVGAGS</sequence>
<keyword evidence="1" id="KW-0732">Signal</keyword>
<dbReference type="InterPro" id="IPR006190">
    <property type="entry name" value="SAF_AFP_Neu5Ac"/>
</dbReference>
<protein>
    <recommendedName>
        <fullName evidence="2">AFP-like domain-containing protein</fullName>
    </recommendedName>
</protein>
<dbReference type="InterPro" id="IPR013974">
    <property type="entry name" value="SAF"/>
</dbReference>
<reference evidence="3 4" key="1">
    <citation type="submission" date="2021-05" db="EMBL/GenBank/DDBJ databases">
        <title>Kineosporia and Streptomyces sp. nov. two new marine actinobacteria isolated from Coral.</title>
        <authorList>
            <person name="Buangrab K."/>
            <person name="Sutthacheep M."/>
            <person name="Yeemin T."/>
            <person name="Harunari E."/>
            <person name="Igarashi Y."/>
            <person name="Kanchanasin P."/>
            <person name="Tanasupawat S."/>
            <person name="Phongsopitanun W."/>
        </authorList>
    </citation>
    <scope>NUCLEOTIDE SEQUENCE [LARGE SCALE GENOMIC DNA]</scope>
    <source>
        <strain evidence="3 4">J2-2</strain>
    </source>
</reference>
<feature type="domain" description="AFP-like" evidence="2">
    <location>
        <begin position="27"/>
        <end position="88"/>
    </location>
</feature>
<feature type="signal peptide" evidence="1">
    <location>
        <begin position="1"/>
        <end position="17"/>
    </location>
</feature>
<gene>
    <name evidence="3" type="ORF">KIH74_35360</name>
</gene>
<accession>A0ABS5TU03</accession>
<organism evidence="3 4">
    <name type="scientific">Kineosporia corallincola</name>
    <dbReference type="NCBI Taxonomy" id="2835133"/>
    <lineage>
        <taxon>Bacteria</taxon>
        <taxon>Bacillati</taxon>
        <taxon>Actinomycetota</taxon>
        <taxon>Actinomycetes</taxon>
        <taxon>Kineosporiales</taxon>
        <taxon>Kineosporiaceae</taxon>
        <taxon>Kineosporia</taxon>
    </lineage>
</organism>
<evidence type="ECO:0000313" key="3">
    <source>
        <dbReference type="EMBL" id="MBT0774276.1"/>
    </source>
</evidence>
<dbReference type="Proteomes" id="UP001197247">
    <property type="component" value="Unassembled WGS sequence"/>
</dbReference>
<comment type="caution">
    <text evidence="3">The sequence shown here is derived from an EMBL/GenBank/DDBJ whole genome shotgun (WGS) entry which is preliminary data.</text>
</comment>
<evidence type="ECO:0000259" key="2">
    <source>
        <dbReference type="PROSITE" id="PS50844"/>
    </source>
</evidence>
<keyword evidence="4" id="KW-1185">Reference proteome</keyword>
<dbReference type="Gene3D" id="3.90.1210.10">
    <property type="entry name" value="Antifreeze-like/N-acetylneuraminic acid synthase C-terminal domain"/>
    <property type="match status" value="1"/>
</dbReference>
<name>A0ABS5TU03_9ACTN</name>